<comment type="caution">
    <text evidence="1">The sequence shown here is derived from an EMBL/GenBank/DDBJ whole genome shotgun (WGS) entry which is preliminary data.</text>
</comment>
<sequence length="64" mass="7377">MSMMESTVKCPICGKPYKTYPMYCGDQSACPECRAAAERAVNRPSTPIEEARRERHFGGWYKWN</sequence>
<keyword evidence="2" id="KW-1185">Reference proteome</keyword>
<gene>
    <name evidence="1" type="ORF">Defa_20150</name>
</gene>
<organism evidence="1 2">
    <name type="scientific">Desulfovibrio falkowii</name>
    <dbReference type="NCBI Taxonomy" id="3136602"/>
    <lineage>
        <taxon>Bacteria</taxon>
        <taxon>Pseudomonadati</taxon>
        <taxon>Thermodesulfobacteriota</taxon>
        <taxon>Desulfovibrionia</taxon>
        <taxon>Desulfovibrionales</taxon>
        <taxon>Desulfovibrionaceae</taxon>
        <taxon>Desulfovibrio</taxon>
    </lineage>
</organism>
<name>A0ABQ0E9Y7_9BACT</name>
<evidence type="ECO:0000313" key="1">
    <source>
        <dbReference type="EMBL" id="GAB1254528.1"/>
    </source>
</evidence>
<accession>A0ABQ0E9Y7</accession>
<dbReference type="EMBL" id="BAAFSG010000001">
    <property type="protein sequence ID" value="GAB1254528.1"/>
    <property type="molecule type" value="Genomic_DNA"/>
</dbReference>
<evidence type="ECO:0000313" key="2">
    <source>
        <dbReference type="Proteomes" id="UP001628192"/>
    </source>
</evidence>
<reference evidence="1 2" key="1">
    <citation type="journal article" date="2025" name="Int. J. Syst. Evol. Microbiol.">
        <title>Desulfovibrio falkowii sp. nov., Porphyromonas miyakawae sp. nov., Mediterraneibacter flintii sp. nov. and Owariibacterium komagatae gen. nov., sp. nov., isolated from human faeces.</title>
        <authorList>
            <person name="Hamaguchi T."/>
            <person name="Ohara M."/>
            <person name="Hisatomi A."/>
            <person name="Sekiguchi K."/>
            <person name="Takeda J.I."/>
            <person name="Ueyama J."/>
            <person name="Ito M."/>
            <person name="Nishiwaki H."/>
            <person name="Ogi T."/>
            <person name="Hirayama M."/>
            <person name="Ohkuma M."/>
            <person name="Sakamoto M."/>
            <person name="Ohno K."/>
        </authorList>
    </citation>
    <scope>NUCLEOTIDE SEQUENCE [LARGE SCALE GENOMIC DNA]</scope>
    <source>
        <strain evidence="1 2">13CB8C</strain>
    </source>
</reference>
<protein>
    <submittedName>
        <fullName evidence="1">Uncharacterized protein</fullName>
    </submittedName>
</protein>
<proteinExistence type="predicted"/>
<dbReference type="Proteomes" id="UP001628192">
    <property type="component" value="Unassembled WGS sequence"/>
</dbReference>